<comment type="similarity">
    <text evidence="2">Belongs to the MotB family.</text>
</comment>
<dbReference type="Pfam" id="PF00691">
    <property type="entry name" value="OmpA"/>
    <property type="match status" value="1"/>
</dbReference>
<evidence type="ECO:0000256" key="7">
    <source>
        <dbReference type="PROSITE-ProRule" id="PRU00473"/>
    </source>
</evidence>
<evidence type="ECO:0000259" key="10">
    <source>
        <dbReference type="PROSITE" id="PS51123"/>
    </source>
</evidence>
<comment type="subcellular location">
    <subcellularLocation>
        <location evidence="1">Cell membrane</location>
        <topology evidence="1">Single-pass membrane protein</topology>
    </subcellularLocation>
</comment>
<keyword evidence="4 9" id="KW-0812">Transmembrane</keyword>
<dbReference type="CDD" id="cd07185">
    <property type="entry name" value="OmpA_C-like"/>
    <property type="match status" value="1"/>
</dbReference>
<evidence type="ECO:0000313" key="11">
    <source>
        <dbReference type="EMBL" id="MFD2044942.1"/>
    </source>
</evidence>
<feature type="transmembrane region" description="Helical" evidence="9">
    <location>
        <begin position="20"/>
        <end position="37"/>
    </location>
</feature>
<gene>
    <name evidence="11" type="primary">motB</name>
    <name evidence="11" type="ORF">ACFSJF_11730</name>
</gene>
<keyword evidence="3" id="KW-1003">Cell membrane</keyword>
<keyword evidence="11" id="KW-0966">Cell projection</keyword>
<evidence type="ECO:0000256" key="5">
    <source>
        <dbReference type="ARBA" id="ARBA00022989"/>
    </source>
</evidence>
<dbReference type="InterPro" id="IPR036737">
    <property type="entry name" value="OmpA-like_sf"/>
</dbReference>
<feature type="domain" description="OmpA-like" evidence="10">
    <location>
        <begin position="123"/>
        <end position="245"/>
    </location>
</feature>
<feature type="region of interest" description="Disordered" evidence="8">
    <location>
        <begin position="60"/>
        <end position="90"/>
    </location>
</feature>
<evidence type="ECO:0000313" key="12">
    <source>
        <dbReference type="Proteomes" id="UP001597383"/>
    </source>
</evidence>
<dbReference type="Proteomes" id="UP001597383">
    <property type="component" value="Unassembled WGS sequence"/>
</dbReference>
<name>A0ABW4VZC4_9BACI</name>
<organism evidence="11 12">
    <name type="scientific">Ornithinibacillus salinisoli</name>
    <dbReference type="NCBI Taxonomy" id="1848459"/>
    <lineage>
        <taxon>Bacteria</taxon>
        <taxon>Bacillati</taxon>
        <taxon>Bacillota</taxon>
        <taxon>Bacilli</taxon>
        <taxon>Bacillales</taxon>
        <taxon>Bacillaceae</taxon>
        <taxon>Ornithinibacillus</taxon>
    </lineage>
</organism>
<evidence type="ECO:0000256" key="3">
    <source>
        <dbReference type="ARBA" id="ARBA00022475"/>
    </source>
</evidence>
<evidence type="ECO:0000256" key="6">
    <source>
        <dbReference type="ARBA" id="ARBA00023136"/>
    </source>
</evidence>
<evidence type="ECO:0000256" key="8">
    <source>
        <dbReference type="SAM" id="MobiDB-lite"/>
    </source>
</evidence>
<evidence type="ECO:0000256" key="9">
    <source>
        <dbReference type="SAM" id="Phobius"/>
    </source>
</evidence>
<accession>A0ABW4VZC4</accession>
<dbReference type="InterPro" id="IPR025713">
    <property type="entry name" value="MotB-like_N_dom"/>
</dbReference>
<evidence type="ECO:0000256" key="4">
    <source>
        <dbReference type="ARBA" id="ARBA00022692"/>
    </source>
</evidence>
<reference evidence="12" key="1">
    <citation type="journal article" date="2019" name="Int. J. Syst. Evol. Microbiol.">
        <title>The Global Catalogue of Microorganisms (GCM) 10K type strain sequencing project: providing services to taxonomists for standard genome sequencing and annotation.</title>
        <authorList>
            <consortium name="The Broad Institute Genomics Platform"/>
            <consortium name="The Broad Institute Genome Sequencing Center for Infectious Disease"/>
            <person name="Wu L."/>
            <person name="Ma J."/>
        </authorList>
    </citation>
    <scope>NUCLEOTIDE SEQUENCE [LARGE SCALE GENOMIC DNA]</scope>
    <source>
        <strain evidence="12">R28</strain>
    </source>
</reference>
<dbReference type="PANTHER" id="PTHR30329">
    <property type="entry name" value="STATOR ELEMENT OF FLAGELLAR MOTOR COMPLEX"/>
    <property type="match status" value="1"/>
</dbReference>
<keyword evidence="11" id="KW-0969">Cilium</keyword>
<dbReference type="PROSITE" id="PS51123">
    <property type="entry name" value="OMPA_2"/>
    <property type="match status" value="1"/>
</dbReference>
<dbReference type="InterPro" id="IPR050330">
    <property type="entry name" value="Bact_OuterMem_StrucFunc"/>
</dbReference>
<proteinExistence type="inferred from homology"/>
<dbReference type="Gene3D" id="3.30.1330.60">
    <property type="entry name" value="OmpA-like domain"/>
    <property type="match status" value="1"/>
</dbReference>
<dbReference type="NCBIfam" id="NF005831">
    <property type="entry name" value="PRK07734.1"/>
    <property type="match status" value="1"/>
</dbReference>
<keyword evidence="6 7" id="KW-0472">Membrane</keyword>
<protein>
    <submittedName>
        <fullName evidence="11">Flagellar motor protein MotB</fullName>
    </submittedName>
</protein>
<dbReference type="SUPFAM" id="SSF103088">
    <property type="entry name" value="OmpA-like"/>
    <property type="match status" value="1"/>
</dbReference>
<sequence length="252" mass="28689">MRKKRNKDDNHVDESWLLPYADMLTLLLALFIVLFSMSEVDTQKYKELAQIFNSEFSDGGSIFEDEETPIEENDLPEEDEAEDEAMDEDKTTEMLSMSELQQEINNYIEENNLTDVLETKLSDEGLLVSIMNDVSFDSGSADVSGQGRSIASEISNFLDTDPPRQIVISGHTDNVPMNNTEFGSNWELSVMRAVNFMTYILDNENLDPAKFSAKGFGEHQPVVPNSNDENRKRNRRVEVLILPNYTIKENVK</sequence>
<keyword evidence="11" id="KW-0282">Flagellum</keyword>
<keyword evidence="5 9" id="KW-1133">Transmembrane helix</keyword>
<dbReference type="PANTHER" id="PTHR30329:SF21">
    <property type="entry name" value="LIPOPROTEIN YIAD-RELATED"/>
    <property type="match status" value="1"/>
</dbReference>
<dbReference type="Pfam" id="PF13677">
    <property type="entry name" value="MotB_plug"/>
    <property type="match status" value="1"/>
</dbReference>
<dbReference type="InterPro" id="IPR006665">
    <property type="entry name" value="OmpA-like"/>
</dbReference>
<feature type="compositionally biased region" description="Acidic residues" evidence="8">
    <location>
        <begin position="63"/>
        <end position="87"/>
    </location>
</feature>
<evidence type="ECO:0000256" key="2">
    <source>
        <dbReference type="ARBA" id="ARBA00008914"/>
    </source>
</evidence>
<keyword evidence="12" id="KW-1185">Reference proteome</keyword>
<dbReference type="RefSeq" id="WP_377557543.1">
    <property type="nucleotide sequence ID" value="NZ_JBHUHQ010000016.1"/>
</dbReference>
<dbReference type="EMBL" id="JBHUHQ010000016">
    <property type="protein sequence ID" value="MFD2044942.1"/>
    <property type="molecule type" value="Genomic_DNA"/>
</dbReference>
<evidence type="ECO:0000256" key="1">
    <source>
        <dbReference type="ARBA" id="ARBA00004162"/>
    </source>
</evidence>
<comment type="caution">
    <text evidence="11">The sequence shown here is derived from an EMBL/GenBank/DDBJ whole genome shotgun (WGS) entry which is preliminary data.</text>
</comment>